<dbReference type="InterPro" id="IPR046342">
    <property type="entry name" value="CBS_dom_sf"/>
</dbReference>
<dbReference type="STRING" id="34027.SAMN05421829_12253"/>
<accession>A0A1N7C869</accession>
<dbReference type="InterPro" id="IPR000644">
    <property type="entry name" value="CBS_dom"/>
</dbReference>
<dbReference type="RefSeq" id="WP_076604279.1">
    <property type="nucleotide sequence ID" value="NZ_FTMD01000022.1"/>
</dbReference>
<gene>
    <name evidence="4" type="ORF">SAMN05421829_12253</name>
</gene>
<organism evidence="4 5">
    <name type="scientific">Aromatoleum tolulyticum</name>
    <dbReference type="NCBI Taxonomy" id="34027"/>
    <lineage>
        <taxon>Bacteria</taxon>
        <taxon>Pseudomonadati</taxon>
        <taxon>Pseudomonadota</taxon>
        <taxon>Betaproteobacteria</taxon>
        <taxon>Rhodocyclales</taxon>
        <taxon>Rhodocyclaceae</taxon>
        <taxon>Aromatoleum</taxon>
    </lineage>
</organism>
<feature type="domain" description="CBS" evidence="3">
    <location>
        <begin position="11"/>
        <end position="72"/>
    </location>
</feature>
<dbReference type="AlphaFoldDB" id="A0A1N7C869"/>
<sequence>MLLRDILQIKGNRTGGAQIHSVPPDTILQDALRLMTQHDVGSLVVLQGDRLHGLMTLREVLVALSARGAVALGQPVGEIMNDNLIVGGPDDSIDCVRRVMTENHISHLPVIGDEHLLGVISLQDVAKAAYSECSFENRLLKRYINDWPEPETEN</sequence>
<dbReference type="InterPro" id="IPR051257">
    <property type="entry name" value="Diverse_CBS-Domain"/>
</dbReference>
<keyword evidence="5" id="KW-1185">Reference proteome</keyword>
<dbReference type="PANTHER" id="PTHR43080">
    <property type="entry name" value="CBS DOMAIN-CONTAINING PROTEIN CBSX3, MITOCHONDRIAL"/>
    <property type="match status" value="1"/>
</dbReference>
<evidence type="ECO:0000313" key="4">
    <source>
        <dbReference type="EMBL" id="SIR59703.1"/>
    </source>
</evidence>
<keyword evidence="1 2" id="KW-0129">CBS domain</keyword>
<evidence type="ECO:0000259" key="3">
    <source>
        <dbReference type="PROSITE" id="PS51371"/>
    </source>
</evidence>
<feature type="domain" description="CBS" evidence="3">
    <location>
        <begin position="80"/>
        <end position="136"/>
    </location>
</feature>
<evidence type="ECO:0000256" key="1">
    <source>
        <dbReference type="ARBA" id="ARBA00023122"/>
    </source>
</evidence>
<reference evidence="5" key="1">
    <citation type="submission" date="2017-01" db="EMBL/GenBank/DDBJ databases">
        <authorList>
            <person name="Varghese N."/>
            <person name="Submissions S."/>
        </authorList>
    </citation>
    <scope>NUCLEOTIDE SEQUENCE [LARGE SCALE GENOMIC DNA]</scope>
    <source>
        <strain evidence="5">ATCC 51758</strain>
    </source>
</reference>
<dbReference type="Pfam" id="PF00571">
    <property type="entry name" value="CBS"/>
    <property type="match status" value="2"/>
</dbReference>
<dbReference type="SUPFAM" id="SSF54631">
    <property type="entry name" value="CBS-domain pair"/>
    <property type="match status" value="1"/>
</dbReference>
<dbReference type="PROSITE" id="PS51371">
    <property type="entry name" value="CBS"/>
    <property type="match status" value="2"/>
</dbReference>
<dbReference type="Gene3D" id="3.10.580.10">
    <property type="entry name" value="CBS-domain"/>
    <property type="match status" value="1"/>
</dbReference>
<dbReference type="SMART" id="SM00116">
    <property type="entry name" value="CBS"/>
    <property type="match status" value="2"/>
</dbReference>
<protein>
    <submittedName>
        <fullName evidence="4">CBS domain-containing protein</fullName>
    </submittedName>
</protein>
<name>A0A1N7C869_9RHOO</name>
<dbReference type="Proteomes" id="UP000186819">
    <property type="component" value="Unassembled WGS sequence"/>
</dbReference>
<evidence type="ECO:0000313" key="5">
    <source>
        <dbReference type="Proteomes" id="UP000186819"/>
    </source>
</evidence>
<dbReference type="PANTHER" id="PTHR43080:SF2">
    <property type="entry name" value="CBS DOMAIN-CONTAINING PROTEIN"/>
    <property type="match status" value="1"/>
</dbReference>
<dbReference type="OrthoDB" id="9807125at2"/>
<proteinExistence type="predicted"/>
<evidence type="ECO:0000256" key="2">
    <source>
        <dbReference type="PROSITE-ProRule" id="PRU00703"/>
    </source>
</evidence>
<dbReference type="EMBL" id="FTMD01000022">
    <property type="protein sequence ID" value="SIR59703.1"/>
    <property type="molecule type" value="Genomic_DNA"/>
</dbReference>